<sequence length="1404" mass="159797">MDLPTTENEIQAILDQVLGYLNFSSGNHDDRFFSNLNDLFLFFNSANSTDNSTATHRVDSLQSDPLSLAREVQVALSERLANNKDSNPVFRDATQANQVLKLAFEKILPEYRKHHRDLLFHQTDELLFNSFFVGRVFESILNRDIPLNDTDEIVESSISSLNNFLGHRPVATLESQLIEPYQHEWIRPVPIYIQNAGVACGRYEQITKQALEILRETNPHILRAAHFDPSKLSELAIDPRAFDFDHPINQRPNHHFGQWDEHSIDGNGFFRRFIVHQVTLDALVNRAAEMATVESDPECGKEAMTEASAVMAGTMLMASGISGSGPGTYDSNTTLSTLLPVIASYRDQFYVELMQRLPPRHRDRLENESKIKHQPFGCVRQDLNSRLAKRRASQLVNCRLASIFARMGYPLAAEEQSKVVPVAAARISCQIDCLLSAASEASLRGELDEAFNSIPTIMSRLKRGIHCGAIVDPWNILGFDANYSLFPAVENSVRDHRVHELVDVMERIFAHCSHLWSEAAANNRQKMCVSIRKEFLSIVNWWRQFAAHEVMAVDAVDADDIFQAAELVADALSLWQTGGAAAGDIEFWAEHAELFDSPKAYALVIDALMQRSDYTTSTALLVHWMSQADYIPLQLGDSSFHQLVYRWVTEQKNLLNTTDPEELPPEDIWNRLRKFYDFIEANAGFYWDVPRFEVNRQTNRPPPHEEYLDEVEAEENYDGTDEVDDEEDLFRHAYENVTYTDTTNDGNEGEIFEGNTNSDDDLEAEVDRVLDRLEFLNTVSEYWSVAATIPLPVISRDQLTVKIIDRLKKRRDIIKNWITQAAKNRRQLLELLESINQYRIPTLGSDHDAMLLYDQHRLCRDSLLDLTISTCIETENAIRMLAAVIKAVDYLVDETEFPELDVTKKKASRANPAKPETVPHPAAETESKPPKSPSSDETFVNGSAPVVHAYAAILMQNAELVINNFPALTNYLQKESLLYVPLSKGGDPAAIVQARVVQTAILDLLQRMPSLGLLTETFELTQTTLRMERENPIGRGAVTEFDEIFEVAFTSMVHVLVQANEKIRERKIGEGQDKKSVVEETQTNLFECTEMLTESMLMLWLEHSRTLRLSVLEKVHDAQAWERMVSFIQTYGRGLFTQQFLHLGNIRGILHQGVDRWLAQVQKSSSAVDLRLFDELELTLPREKAIRYLSLILESIIENYNEYRDYNTTTTQSDNGESLYMFLDFLRLRSRYDRVCWNLKPVIWAHQILVNDQENGVARMWRRSLTERVGPEANKYLKILEDLRSKYSIRMESVSRRLEGKFAHQMQIDRLKALVAPAMKDPLNRKSARVFELLNHEAKAFARSTMGVGVDLPAWLAALESEVQLNLLPARAPNSSNNLTVAPPTPCISVLRAQLEKLIQVKDG</sequence>
<gene>
    <name evidence="2" type="ORF">6FN_5</name>
</gene>
<reference evidence="2" key="1">
    <citation type="journal article" date="2007" name="ISME J.">
        <title>Fosmids of novel marine Planctomycetes from the Namibian and Oregon coast upwelling systems and their cross-comparison with planctomycete genomes.</title>
        <authorList>
            <person name="Woebken D."/>
            <person name="Teeling H."/>
            <person name="Wecker P."/>
            <person name="Dumitriu A."/>
            <person name="Kostadinov I."/>
            <person name="DeLong E.F."/>
            <person name="Amann R."/>
            <person name="Gloeckner F.O."/>
        </authorList>
    </citation>
    <scope>NUCLEOTIDE SEQUENCE</scope>
</reference>
<organism evidence="2">
    <name type="scientific">uncultured planctomycete 6FN</name>
    <dbReference type="NCBI Taxonomy" id="455068"/>
    <lineage>
        <taxon>Bacteria</taxon>
        <taxon>Pseudomonadati</taxon>
        <taxon>Planctomycetota</taxon>
        <taxon>Planctomycetia</taxon>
        <taxon>Planctomycetales</taxon>
        <taxon>environmental samples</taxon>
    </lineage>
</organism>
<evidence type="ECO:0000256" key="1">
    <source>
        <dbReference type="SAM" id="MobiDB-lite"/>
    </source>
</evidence>
<evidence type="ECO:0000313" key="2">
    <source>
        <dbReference type="EMBL" id="ABX10675.1"/>
    </source>
</evidence>
<dbReference type="EMBL" id="EF591887">
    <property type="protein sequence ID" value="ABX10675.1"/>
    <property type="molecule type" value="Genomic_DNA"/>
</dbReference>
<proteinExistence type="predicted"/>
<protein>
    <submittedName>
        <fullName evidence="2">Uncharacterized protein</fullName>
    </submittedName>
</protein>
<accession>A9LGY4</accession>
<feature type="region of interest" description="Disordered" evidence="1">
    <location>
        <begin position="902"/>
        <end position="939"/>
    </location>
</feature>
<name>A9LGY4_9BACT</name>